<dbReference type="KEGG" id="dbk:DGMP_19420"/>
<evidence type="ECO:0000313" key="2">
    <source>
        <dbReference type="Proteomes" id="UP000826725"/>
    </source>
</evidence>
<dbReference type="Proteomes" id="UP000826725">
    <property type="component" value="Chromosome"/>
</dbReference>
<evidence type="ECO:0000313" key="1">
    <source>
        <dbReference type="EMBL" id="BCL61249.1"/>
    </source>
</evidence>
<gene>
    <name evidence="1" type="ORF">DGMP_19420</name>
</gene>
<reference evidence="1" key="1">
    <citation type="submission" date="2020-09" db="EMBL/GenBank/DDBJ databases">
        <title>Desulfogranum mesoprofundum gen. nov., sp. nov., a novel mesophilic, sulfate-reducing chemolithoautotroph isolated from a deep-sea hydrothermal vent chimney in the Suiyo Seamount.</title>
        <authorList>
            <person name="Hashimoto Y."/>
            <person name="Nakagawa S."/>
        </authorList>
    </citation>
    <scope>NUCLEOTIDE SEQUENCE</scope>
    <source>
        <strain evidence="1">KT2</strain>
    </source>
</reference>
<keyword evidence="2" id="KW-1185">Reference proteome</keyword>
<sequence>MKTDRNPSDKYIAGHYILFFSAVLILLFSVIVHAQKYRDICEHQKMSSGEIICTDGLQLHYRDSELEAFNREELSSLQSVTILPVKHIWRTSDVTVGFKRNDEQIIDFELHYRPGIGQMFQQIKNPCHSFRHENEIVLLDLSLLESGLYHIRFRADKNMEWSSWQSFLVMEGEKTF</sequence>
<dbReference type="EMBL" id="AP024086">
    <property type="protein sequence ID" value="BCL61249.1"/>
    <property type="molecule type" value="Genomic_DNA"/>
</dbReference>
<name>A0A8D5JHB6_9BACT</name>
<protein>
    <submittedName>
        <fullName evidence="1">Uncharacterized protein</fullName>
    </submittedName>
</protein>
<dbReference type="AlphaFoldDB" id="A0A8D5JHB6"/>
<accession>A0A8D5JHB6</accession>
<proteinExistence type="predicted"/>
<organism evidence="1 2">
    <name type="scientific">Desulfomarina profundi</name>
    <dbReference type="NCBI Taxonomy" id="2772557"/>
    <lineage>
        <taxon>Bacteria</taxon>
        <taxon>Pseudomonadati</taxon>
        <taxon>Thermodesulfobacteriota</taxon>
        <taxon>Desulfobulbia</taxon>
        <taxon>Desulfobulbales</taxon>
        <taxon>Desulfobulbaceae</taxon>
        <taxon>Desulfomarina</taxon>
    </lineage>
</organism>